<dbReference type="InterPro" id="IPR009057">
    <property type="entry name" value="Homeodomain-like_sf"/>
</dbReference>
<evidence type="ECO:0000313" key="3">
    <source>
        <dbReference type="EMBL" id="KAK3868152.1"/>
    </source>
</evidence>
<evidence type="ECO:0000256" key="2">
    <source>
        <dbReference type="SAM" id="MobiDB-lite"/>
    </source>
</evidence>
<evidence type="ECO:0000313" key="4">
    <source>
        <dbReference type="Proteomes" id="UP001286313"/>
    </source>
</evidence>
<proteinExistence type="predicted"/>
<accession>A0AAE1F6M5</accession>
<dbReference type="EMBL" id="JAWQEG010003072">
    <property type="protein sequence ID" value="KAK3868152.1"/>
    <property type="molecule type" value="Genomic_DNA"/>
</dbReference>
<feature type="compositionally biased region" description="Basic and acidic residues" evidence="2">
    <location>
        <begin position="35"/>
        <end position="49"/>
    </location>
</feature>
<sequence length="176" mass="20450">MRDAPSDSAIRTLINRFEEQGAVSDRPRSGRTRTARTDETREQVRKSIEENPGTSTRRQSRQLGISRTSLLRVLRSLNLFPYKVQLVQQLKPKDYQQRHQYAVRIQELARNDRNFTQNLMMTDEAHFHLNGFINKQNCRFGGSENPRSVHQRELHPVKCTVWCGLTARTITGMLSL</sequence>
<comment type="caution">
    <text evidence="3">The sequence shown here is derived from an EMBL/GenBank/DDBJ whole genome shotgun (WGS) entry which is preliminary data.</text>
</comment>
<dbReference type="SUPFAM" id="SSF46689">
    <property type="entry name" value="Homeodomain-like"/>
    <property type="match status" value="1"/>
</dbReference>
<feature type="compositionally biased region" description="Polar residues" evidence="2">
    <location>
        <begin position="52"/>
        <end position="62"/>
    </location>
</feature>
<dbReference type="PANTHER" id="PTHR47326:SF1">
    <property type="entry name" value="HTH PSQ-TYPE DOMAIN-CONTAINING PROTEIN"/>
    <property type="match status" value="1"/>
</dbReference>
<protein>
    <recommendedName>
        <fullName evidence="5">DUF4817 domain-containing protein</fullName>
    </recommendedName>
</protein>
<dbReference type="GO" id="GO:0003676">
    <property type="term" value="F:nucleic acid binding"/>
    <property type="evidence" value="ECO:0007669"/>
    <property type="project" value="InterPro"/>
</dbReference>
<dbReference type="GO" id="GO:0005634">
    <property type="term" value="C:nucleus"/>
    <property type="evidence" value="ECO:0007669"/>
    <property type="project" value="UniProtKB-SubCell"/>
</dbReference>
<dbReference type="Gene3D" id="3.30.420.10">
    <property type="entry name" value="Ribonuclease H-like superfamily/Ribonuclease H"/>
    <property type="match status" value="1"/>
</dbReference>
<keyword evidence="4" id="KW-1185">Reference proteome</keyword>
<gene>
    <name evidence="3" type="ORF">Pcinc_026438</name>
</gene>
<reference evidence="3" key="1">
    <citation type="submission" date="2023-10" db="EMBL/GenBank/DDBJ databases">
        <title>Genome assemblies of two species of porcelain crab, Petrolisthes cinctipes and Petrolisthes manimaculis (Anomura: Porcellanidae).</title>
        <authorList>
            <person name="Angst P."/>
        </authorList>
    </citation>
    <scope>NUCLEOTIDE SEQUENCE</scope>
    <source>
        <strain evidence="3">PB745_01</strain>
        <tissue evidence="3">Gill</tissue>
    </source>
</reference>
<evidence type="ECO:0008006" key="5">
    <source>
        <dbReference type="Google" id="ProtNLM"/>
    </source>
</evidence>
<name>A0AAE1F6M5_PETCI</name>
<feature type="region of interest" description="Disordered" evidence="2">
    <location>
        <begin position="1"/>
        <end position="62"/>
    </location>
</feature>
<organism evidence="3 4">
    <name type="scientific">Petrolisthes cinctipes</name>
    <name type="common">Flat porcelain crab</name>
    <dbReference type="NCBI Taxonomy" id="88211"/>
    <lineage>
        <taxon>Eukaryota</taxon>
        <taxon>Metazoa</taxon>
        <taxon>Ecdysozoa</taxon>
        <taxon>Arthropoda</taxon>
        <taxon>Crustacea</taxon>
        <taxon>Multicrustacea</taxon>
        <taxon>Malacostraca</taxon>
        <taxon>Eumalacostraca</taxon>
        <taxon>Eucarida</taxon>
        <taxon>Decapoda</taxon>
        <taxon>Pleocyemata</taxon>
        <taxon>Anomura</taxon>
        <taxon>Galatheoidea</taxon>
        <taxon>Porcellanidae</taxon>
        <taxon>Petrolisthes</taxon>
    </lineage>
</organism>
<dbReference type="PANTHER" id="PTHR47326">
    <property type="entry name" value="TRANSPOSABLE ELEMENT TC3 TRANSPOSASE-LIKE PROTEIN"/>
    <property type="match status" value="1"/>
</dbReference>
<dbReference type="InterPro" id="IPR036397">
    <property type="entry name" value="RNaseH_sf"/>
</dbReference>
<comment type="subcellular location">
    <subcellularLocation>
        <location evidence="1">Nucleus</location>
    </subcellularLocation>
</comment>
<evidence type="ECO:0000256" key="1">
    <source>
        <dbReference type="ARBA" id="ARBA00004123"/>
    </source>
</evidence>
<dbReference type="AlphaFoldDB" id="A0AAE1F6M5"/>
<dbReference type="Proteomes" id="UP001286313">
    <property type="component" value="Unassembled WGS sequence"/>
</dbReference>